<dbReference type="AlphaFoldDB" id="A0A1I5XXU1"/>
<dbReference type="InterPro" id="IPR009081">
    <property type="entry name" value="PP-bd_ACP"/>
</dbReference>
<feature type="domain" description="Carrier" evidence="1">
    <location>
        <begin position="1"/>
        <end position="81"/>
    </location>
</feature>
<gene>
    <name evidence="2" type="ORF">SAMN05444277_11012</name>
</gene>
<evidence type="ECO:0000259" key="1">
    <source>
        <dbReference type="PROSITE" id="PS50075"/>
    </source>
</evidence>
<dbReference type="STRING" id="1465490.SAMN05444277_11012"/>
<dbReference type="EMBL" id="FOXQ01000010">
    <property type="protein sequence ID" value="SFQ36739.1"/>
    <property type="molecule type" value="Genomic_DNA"/>
</dbReference>
<dbReference type="SUPFAM" id="SSF47336">
    <property type="entry name" value="ACP-like"/>
    <property type="match status" value="1"/>
</dbReference>
<dbReference type="Proteomes" id="UP000199031">
    <property type="component" value="Unassembled WGS sequence"/>
</dbReference>
<protein>
    <submittedName>
        <fullName evidence="2">Acyl carrier protein</fullName>
    </submittedName>
</protein>
<dbReference type="Pfam" id="PF00550">
    <property type="entry name" value="PP-binding"/>
    <property type="match status" value="1"/>
</dbReference>
<proteinExistence type="predicted"/>
<accession>A0A1I5XXU1</accession>
<dbReference type="InterPro" id="IPR036736">
    <property type="entry name" value="ACP-like_sf"/>
</dbReference>
<evidence type="ECO:0000313" key="3">
    <source>
        <dbReference type="Proteomes" id="UP000199031"/>
    </source>
</evidence>
<reference evidence="2 3" key="1">
    <citation type="submission" date="2016-10" db="EMBL/GenBank/DDBJ databases">
        <authorList>
            <person name="de Groot N.N."/>
        </authorList>
    </citation>
    <scope>NUCLEOTIDE SEQUENCE [LARGE SCALE GENOMIC DNA]</scope>
    <source>
        <strain evidence="2 3">DSM 28286</strain>
    </source>
</reference>
<organism evidence="2 3">
    <name type="scientific">Parafilimonas terrae</name>
    <dbReference type="NCBI Taxonomy" id="1465490"/>
    <lineage>
        <taxon>Bacteria</taxon>
        <taxon>Pseudomonadati</taxon>
        <taxon>Bacteroidota</taxon>
        <taxon>Chitinophagia</taxon>
        <taxon>Chitinophagales</taxon>
        <taxon>Chitinophagaceae</taxon>
        <taxon>Parafilimonas</taxon>
    </lineage>
</organism>
<sequence length="85" mass="9748">MTREDILEELKKVLAHYTPDKETLNSIGPETDFVNDLKINSANMVDIIIEAEERYDIEIDMDSAEKIHNIGSCVDVILEKINEKK</sequence>
<dbReference type="Gene3D" id="1.10.1200.10">
    <property type="entry name" value="ACP-like"/>
    <property type="match status" value="1"/>
</dbReference>
<dbReference type="OrthoDB" id="771003at2"/>
<keyword evidence="3" id="KW-1185">Reference proteome</keyword>
<dbReference type="RefSeq" id="WP_090660346.1">
    <property type="nucleotide sequence ID" value="NZ_FOXQ01000010.1"/>
</dbReference>
<dbReference type="PROSITE" id="PS50075">
    <property type="entry name" value="CARRIER"/>
    <property type="match status" value="1"/>
</dbReference>
<name>A0A1I5XXU1_9BACT</name>
<evidence type="ECO:0000313" key="2">
    <source>
        <dbReference type="EMBL" id="SFQ36739.1"/>
    </source>
</evidence>